<keyword evidence="3" id="KW-1185">Reference proteome</keyword>
<name>A0A8H7BK68_9FUNG</name>
<protein>
    <submittedName>
        <fullName evidence="2">Uncharacterized protein</fullName>
    </submittedName>
</protein>
<sequence length="450" mass="52759">MSCPSAYHNKHISIDNIFANHLFFKSHVINQWDFEYFIIWKGYDLFKASYNTLQNLLEEYRTALHALLKEKTLPRDVKSYLKLLKEKYKAFKHQDLRNSKQTPPNLITHHVNADNVNYGTVVGDMHMVKYVKNHRYTQQAEPVLSMIGNAELDEYRKQTDGRNLELPGTISQFIDDFEKAMYKNDPKSLITWMLKAKLHAWMQDDDDLKKVIEIYEYLVQNLPQLKQIDKNDSELQCFFPTYHILNILFRNTDIKLVIGEKGCDATKAARENNEQCTTTKKPSNIHGRKLDLILQSNNVELCSAEWKSMAATNVTLMKQYVKNLRVNKCILVELSKILGDDDIEILGMDWKGFVGYIYVLKTIDKVTFAKEVCRLFLPQDQCEFQDFRHTIAALLHFKTHYYNIGNIVKFKCAQRRRKRQLDDLFDATPSVSRSPSPHTFFTPKRHNTRQ</sequence>
<proteinExistence type="predicted"/>
<feature type="region of interest" description="Disordered" evidence="1">
    <location>
        <begin position="427"/>
        <end position="450"/>
    </location>
</feature>
<dbReference type="Proteomes" id="UP000605846">
    <property type="component" value="Unassembled WGS sequence"/>
</dbReference>
<comment type="caution">
    <text evidence="2">The sequence shown here is derived from an EMBL/GenBank/DDBJ whole genome shotgun (WGS) entry which is preliminary data.</text>
</comment>
<gene>
    <name evidence="2" type="ORF">EC973_004486</name>
</gene>
<feature type="compositionally biased region" description="Polar residues" evidence="1">
    <location>
        <begin position="429"/>
        <end position="439"/>
    </location>
</feature>
<evidence type="ECO:0000256" key="1">
    <source>
        <dbReference type="SAM" id="MobiDB-lite"/>
    </source>
</evidence>
<accession>A0A8H7BK68</accession>
<dbReference type="AlphaFoldDB" id="A0A8H7BK68"/>
<reference evidence="2" key="1">
    <citation type="submission" date="2020-01" db="EMBL/GenBank/DDBJ databases">
        <title>Genome Sequencing of Three Apophysomyces-Like Fungal Strains Confirms a Novel Fungal Genus in the Mucoromycota with divergent Burkholderia-like Endosymbiotic Bacteria.</title>
        <authorList>
            <person name="Stajich J.E."/>
            <person name="Macias A.M."/>
            <person name="Carter-House D."/>
            <person name="Lovett B."/>
            <person name="Kasson L.R."/>
            <person name="Berry K."/>
            <person name="Grigoriev I."/>
            <person name="Chang Y."/>
            <person name="Spatafora J."/>
            <person name="Kasson M.T."/>
        </authorList>
    </citation>
    <scope>NUCLEOTIDE SEQUENCE</scope>
    <source>
        <strain evidence="2">NRRL A-21654</strain>
    </source>
</reference>
<organism evidence="2 3">
    <name type="scientific">Apophysomyces ossiformis</name>
    <dbReference type="NCBI Taxonomy" id="679940"/>
    <lineage>
        <taxon>Eukaryota</taxon>
        <taxon>Fungi</taxon>
        <taxon>Fungi incertae sedis</taxon>
        <taxon>Mucoromycota</taxon>
        <taxon>Mucoromycotina</taxon>
        <taxon>Mucoromycetes</taxon>
        <taxon>Mucorales</taxon>
        <taxon>Mucorineae</taxon>
        <taxon>Mucoraceae</taxon>
        <taxon>Apophysomyces</taxon>
    </lineage>
</organism>
<evidence type="ECO:0000313" key="3">
    <source>
        <dbReference type="Proteomes" id="UP000605846"/>
    </source>
</evidence>
<dbReference type="OrthoDB" id="2246723at2759"/>
<evidence type="ECO:0000313" key="2">
    <source>
        <dbReference type="EMBL" id="KAF7721568.1"/>
    </source>
</evidence>
<dbReference type="EMBL" id="JABAYA010000253">
    <property type="protein sequence ID" value="KAF7721568.1"/>
    <property type="molecule type" value="Genomic_DNA"/>
</dbReference>